<gene>
    <name evidence="2" type="ORF">MERR_LOCUS56</name>
</gene>
<dbReference type="EMBL" id="CACVBM020000011">
    <property type="protein sequence ID" value="CAA7012822.1"/>
    <property type="molecule type" value="Genomic_DNA"/>
</dbReference>
<protein>
    <submittedName>
        <fullName evidence="2">Uncharacterized protein</fullName>
    </submittedName>
</protein>
<dbReference type="SMART" id="SM00028">
    <property type="entry name" value="TPR"/>
    <property type="match status" value="2"/>
</dbReference>
<comment type="caution">
    <text evidence="2">The sequence shown here is derived from an EMBL/GenBank/DDBJ whole genome shotgun (WGS) entry which is preliminary data.</text>
</comment>
<keyword evidence="1" id="KW-0802">TPR repeat</keyword>
<sequence length="129" mass="14500">MFSPSTPGKISFLGDIKFCNGSYTEALKLYDRAIELSPNNATYLSSRAAALSRLGRVGEALYHWEEALRLDPKQAKPKARDHVAPFLFRLGHVDAAMKHSVYNPSYYKVVREHLNNALMQEEAVNGLVF</sequence>
<name>A0A6D2HCF0_9BRAS</name>
<dbReference type="GO" id="GO:0005737">
    <property type="term" value="C:cytoplasm"/>
    <property type="evidence" value="ECO:0007669"/>
    <property type="project" value="TreeGrafter"/>
</dbReference>
<evidence type="ECO:0000313" key="2">
    <source>
        <dbReference type="EMBL" id="CAA7012822.1"/>
    </source>
</evidence>
<dbReference type="PROSITE" id="PS50005">
    <property type="entry name" value="TPR"/>
    <property type="match status" value="2"/>
</dbReference>
<dbReference type="Pfam" id="PF13414">
    <property type="entry name" value="TPR_11"/>
    <property type="match status" value="1"/>
</dbReference>
<proteinExistence type="predicted"/>
<keyword evidence="3" id="KW-1185">Reference proteome</keyword>
<feature type="repeat" description="TPR" evidence="1">
    <location>
        <begin position="41"/>
        <end position="74"/>
    </location>
</feature>
<dbReference type="InterPro" id="IPR011990">
    <property type="entry name" value="TPR-like_helical_dom_sf"/>
</dbReference>
<dbReference type="InterPro" id="IPR044534">
    <property type="entry name" value="TTL1-4"/>
</dbReference>
<organism evidence="2 3">
    <name type="scientific">Microthlaspi erraticum</name>
    <dbReference type="NCBI Taxonomy" id="1685480"/>
    <lineage>
        <taxon>Eukaryota</taxon>
        <taxon>Viridiplantae</taxon>
        <taxon>Streptophyta</taxon>
        <taxon>Embryophyta</taxon>
        <taxon>Tracheophyta</taxon>
        <taxon>Spermatophyta</taxon>
        <taxon>Magnoliopsida</taxon>
        <taxon>eudicotyledons</taxon>
        <taxon>Gunneridae</taxon>
        <taxon>Pentapetalae</taxon>
        <taxon>rosids</taxon>
        <taxon>malvids</taxon>
        <taxon>Brassicales</taxon>
        <taxon>Brassicaceae</taxon>
        <taxon>Coluteocarpeae</taxon>
        <taxon>Microthlaspi</taxon>
    </lineage>
</organism>
<feature type="repeat" description="TPR" evidence="1">
    <location>
        <begin position="7"/>
        <end position="40"/>
    </location>
</feature>
<accession>A0A6D2HCF0</accession>
<dbReference type="AlphaFoldDB" id="A0A6D2HCF0"/>
<dbReference type="Proteomes" id="UP000467841">
    <property type="component" value="Unassembled WGS sequence"/>
</dbReference>
<dbReference type="OrthoDB" id="1099320at2759"/>
<dbReference type="PANTHER" id="PTHR46050">
    <property type="entry name" value="TPR REPEAT-CONTAINING THIOREDOXIN"/>
    <property type="match status" value="1"/>
</dbReference>
<dbReference type="SUPFAM" id="SSF48452">
    <property type="entry name" value="TPR-like"/>
    <property type="match status" value="1"/>
</dbReference>
<reference evidence="2" key="1">
    <citation type="submission" date="2020-01" db="EMBL/GenBank/DDBJ databases">
        <authorList>
            <person name="Mishra B."/>
        </authorList>
    </citation>
    <scope>NUCLEOTIDE SEQUENCE [LARGE SCALE GENOMIC DNA]</scope>
</reference>
<dbReference type="PANTHER" id="PTHR46050:SF17">
    <property type="entry name" value="BNAC01G31360D PROTEIN"/>
    <property type="match status" value="1"/>
</dbReference>
<evidence type="ECO:0000313" key="3">
    <source>
        <dbReference type="Proteomes" id="UP000467841"/>
    </source>
</evidence>
<dbReference type="Gene3D" id="1.25.40.10">
    <property type="entry name" value="Tetratricopeptide repeat domain"/>
    <property type="match status" value="1"/>
</dbReference>
<evidence type="ECO:0000256" key="1">
    <source>
        <dbReference type="PROSITE-ProRule" id="PRU00339"/>
    </source>
</evidence>
<dbReference type="InterPro" id="IPR019734">
    <property type="entry name" value="TPR_rpt"/>
</dbReference>